<dbReference type="Gene3D" id="3.30.565.10">
    <property type="entry name" value="Histidine kinase-like ATPase, C-terminal domain"/>
    <property type="match status" value="1"/>
</dbReference>
<evidence type="ECO:0000256" key="7">
    <source>
        <dbReference type="ARBA" id="ARBA00023012"/>
    </source>
</evidence>
<dbReference type="Gene3D" id="1.10.287.130">
    <property type="match status" value="1"/>
</dbReference>
<keyword evidence="9" id="KW-0812">Transmembrane</keyword>
<dbReference type="GO" id="GO:0005886">
    <property type="term" value="C:plasma membrane"/>
    <property type="evidence" value="ECO:0007669"/>
    <property type="project" value="TreeGrafter"/>
</dbReference>
<dbReference type="Proteomes" id="UP000236394">
    <property type="component" value="Unassembled WGS sequence"/>
</dbReference>
<gene>
    <name evidence="11" type="ORF">B7R76_04340</name>
</gene>
<evidence type="ECO:0000256" key="2">
    <source>
        <dbReference type="ARBA" id="ARBA00004370"/>
    </source>
</evidence>
<dbReference type="GO" id="GO:0016036">
    <property type="term" value="P:cellular response to phosphate starvation"/>
    <property type="evidence" value="ECO:0007669"/>
    <property type="project" value="TreeGrafter"/>
</dbReference>
<protein>
    <recommendedName>
        <fullName evidence="3">histidine kinase</fullName>
        <ecNumber evidence="3">2.7.13.3</ecNumber>
    </recommendedName>
</protein>
<evidence type="ECO:0000259" key="10">
    <source>
        <dbReference type="PROSITE" id="PS50109"/>
    </source>
</evidence>
<dbReference type="PROSITE" id="PS50109">
    <property type="entry name" value="HIS_KIN"/>
    <property type="match status" value="1"/>
</dbReference>
<evidence type="ECO:0000256" key="5">
    <source>
        <dbReference type="ARBA" id="ARBA00022679"/>
    </source>
</evidence>
<dbReference type="InterPro" id="IPR036890">
    <property type="entry name" value="HATPase_C_sf"/>
</dbReference>
<accession>A0A2J8B1Y8</accession>
<evidence type="ECO:0000256" key="8">
    <source>
        <dbReference type="SAM" id="MobiDB-lite"/>
    </source>
</evidence>
<dbReference type="Gene3D" id="6.10.340.10">
    <property type="match status" value="1"/>
</dbReference>
<dbReference type="EMBL" id="NBZD01000002">
    <property type="protein sequence ID" value="PNH18788.1"/>
    <property type="molecule type" value="Genomic_DNA"/>
</dbReference>
<proteinExistence type="predicted"/>
<feature type="domain" description="Histidine kinase" evidence="10">
    <location>
        <begin position="287"/>
        <end position="508"/>
    </location>
</feature>
<comment type="subcellular location">
    <subcellularLocation>
        <location evidence="2">Membrane</location>
    </subcellularLocation>
</comment>
<evidence type="ECO:0000256" key="4">
    <source>
        <dbReference type="ARBA" id="ARBA00022553"/>
    </source>
</evidence>
<name>A0A2J8B1Y8_9FIRM</name>
<feature type="region of interest" description="Disordered" evidence="8">
    <location>
        <begin position="554"/>
        <end position="610"/>
    </location>
</feature>
<keyword evidence="9" id="KW-0472">Membrane</keyword>
<comment type="caution">
    <text evidence="11">The sequence shown here is derived from an EMBL/GenBank/DDBJ whole genome shotgun (WGS) entry which is preliminary data.</text>
</comment>
<dbReference type="SUPFAM" id="SSF55874">
    <property type="entry name" value="ATPase domain of HSP90 chaperone/DNA topoisomerase II/histidine kinase"/>
    <property type="match status" value="1"/>
</dbReference>
<dbReference type="InterPro" id="IPR003594">
    <property type="entry name" value="HATPase_dom"/>
</dbReference>
<evidence type="ECO:0000256" key="6">
    <source>
        <dbReference type="ARBA" id="ARBA00022777"/>
    </source>
</evidence>
<dbReference type="SMART" id="SM00388">
    <property type="entry name" value="HisKA"/>
    <property type="match status" value="1"/>
</dbReference>
<dbReference type="SUPFAM" id="SSF47384">
    <property type="entry name" value="Homodimeric domain of signal transducing histidine kinase"/>
    <property type="match status" value="1"/>
</dbReference>
<evidence type="ECO:0000256" key="1">
    <source>
        <dbReference type="ARBA" id="ARBA00000085"/>
    </source>
</evidence>
<dbReference type="GO" id="GO:0000155">
    <property type="term" value="F:phosphorelay sensor kinase activity"/>
    <property type="evidence" value="ECO:0007669"/>
    <property type="project" value="InterPro"/>
</dbReference>
<comment type="catalytic activity">
    <reaction evidence="1">
        <text>ATP + protein L-histidine = ADP + protein N-phospho-L-histidine.</text>
        <dbReference type="EC" id="2.7.13.3"/>
    </reaction>
</comment>
<sequence length="610" mass="67566">MAKKGRRHSIYKSTALAAFASVMVAFGILSFVYYGIMNDRVSRLQSSRVYTLATTLRDEIEKVYSENTSRLTLNDRIDLLAKSSHAIIWLVRSDGIIIHASELPTKVIANCQNLGGGLYQLPDKYIGSNISSRDGVVLQNSEYTKLFSSKGLEWITAMLPVSNDHDTSTAQAILQVHLPSLDQYNLHWFLTNGFGIAFLVALIISVALTLILMNYLTLPLEALVDAANKVMLGDYSVRVCYSDMDTFDTLDNAGSEGDDVMKLMLTFNAMVARLEAVSGEQRDMISCISHDMKTPLTSIIGFTEGILDGTIPYGRQEKYLRIIQQEALRLKNLLADMNQEVLIENSVSNNFNDFDINAVFVRTINSLENQLREKNLSVEMQLEGKNEAPLFVTGDVEQISRVVYNLISNATKFCRNNDVVRVSTAYPEGAMFVTCTVEDSGPGVPPDKRNQVFARFYKLDKSRGNREGSGLGLYICRKILAKHGQQIYVTQSNDLGGAKFVFTLPAAGDQQHIKDDKAKTSRRLFFSRHDGFSTDAFDFPLLTEVGKGTAQGDLQAGEAVSASEESEDAVKPGETVSAPEKNETTKPGDKDIPVQDACRNTEKVEPDEKQ</sequence>
<dbReference type="InterPro" id="IPR004358">
    <property type="entry name" value="Sig_transdc_His_kin-like_C"/>
</dbReference>
<dbReference type="Pfam" id="PF02518">
    <property type="entry name" value="HATPase_c"/>
    <property type="match status" value="1"/>
</dbReference>
<dbReference type="AlphaFoldDB" id="A0A2J8B1Y8"/>
<evidence type="ECO:0000256" key="3">
    <source>
        <dbReference type="ARBA" id="ARBA00012438"/>
    </source>
</evidence>
<feature type="transmembrane region" description="Helical" evidence="9">
    <location>
        <begin position="194"/>
        <end position="216"/>
    </location>
</feature>
<keyword evidence="5" id="KW-0808">Transferase</keyword>
<dbReference type="SMART" id="SM00387">
    <property type="entry name" value="HATPase_c"/>
    <property type="match status" value="1"/>
</dbReference>
<feature type="transmembrane region" description="Helical" evidence="9">
    <location>
        <begin position="15"/>
        <end position="36"/>
    </location>
</feature>
<dbReference type="InterPro" id="IPR003661">
    <property type="entry name" value="HisK_dim/P_dom"/>
</dbReference>
<keyword evidence="6" id="KW-0418">Kinase</keyword>
<dbReference type="CDD" id="cd06225">
    <property type="entry name" value="HAMP"/>
    <property type="match status" value="1"/>
</dbReference>
<keyword evidence="9" id="KW-1133">Transmembrane helix</keyword>
<feature type="compositionally biased region" description="Basic and acidic residues" evidence="8">
    <location>
        <begin position="580"/>
        <end position="610"/>
    </location>
</feature>
<dbReference type="CDD" id="cd00082">
    <property type="entry name" value="HisKA"/>
    <property type="match status" value="1"/>
</dbReference>
<dbReference type="EC" id="2.7.13.3" evidence="3"/>
<dbReference type="PANTHER" id="PTHR45453:SF1">
    <property type="entry name" value="PHOSPHATE REGULON SENSOR PROTEIN PHOR"/>
    <property type="match status" value="1"/>
</dbReference>
<dbReference type="PANTHER" id="PTHR45453">
    <property type="entry name" value="PHOSPHATE REGULON SENSOR PROTEIN PHOR"/>
    <property type="match status" value="1"/>
</dbReference>
<dbReference type="Pfam" id="PF00512">
    <property type="entry name" value="HisKA"/>
    <property type="match status" value="1"/>
</dbReference>
<dbReference type="RefSeq" id="WP_102892467.1">
    <property type="nucleotide sequence ID" value="NZ_NBZD01000002.1"/>
</dbReference>
<dbReference type="PRINTS" id="PR00344">
    <property type="entry name" value="BCTRLSENSOR"/>
</dbReference>
<dbReference type="InterPro" id="IPR050351">
    <property type="entry name" value="BphY/WalK/GraS-like"/>
</dbReference>
<keyword evidence="4" id="KW-0597">Phosphoprotein</keyword>
<dbReference type="InterPro" id="IPR036097">
    <property type="entry name" value="HisK_dim/P_sf"/>
</dbReference>
<evidence type="ECO:0000313" key="11">
    <source>
        <dbReference type="EMBL" id="PNH18788.1"/>
    </source>
</evidence>
<keyword evidence="7" id="KW-0902">Two-component regulatory system</keyword>
<evidence type="ECO:0000256" key="9">
    <source>
        <dbReference type="SAM" id="Phobius"/>
    </source>
</evidence>
<evidence type="ECO:0000313" key="12">
    <source>
        <dbReference type="Proteomes" id="UP000236394"/>
    </source>
</evidence>
<reference evidence="12" key="1">
    <citation type="submission" date="2017-04" db="EMBL/GenBank/DDBJ databases">
        <authorList>
            <person name="Bumgarner R.E."/>
            <person name="Fredricks D.N."/>
            <person name="Srinivasan S."/>
        </authorList>
    </citation>
    <scope>NUCLEOTIDE SEQUENCE [LARGE SCALE GENOMIC DNA]</scope>
    <source>
        <strain evidence="12">KA00405</strain>
    </source>
</reference>
<dbReference type="InterPro" id="IPR005467">
    <property type="entry name" value="His_kinase_dom"/>
</dbReference>
<dbReference type="GO" id="GO:0004721">
    <property type="term" value="F:phosphoprotein phosphatase activity"/>
    <property type="evidence" value="ECO:0007669"/>
    <property type="project" value="TreeGrafter"/>
</dbReference>
<organism evidence="11 12">
    <name type="scientific">Mageeibacillus indolicus</name>
    <dbReference type="NCBI Taxonomy" id="884684"/>
    <lineage>
        <taxon>Bacteria</taxon>
        <taxon>Bacillati</taxon>
        <taxon>Bacillota</taxon>
        <taxon>Clostridia</taxon>
        <taxon>Eubacteriales</taxon>
        <taxon>Oscillospiraceae</taxon>
        <taxon>Mageeibacillus</taxon>
    </lineage>
</organism>
<dbReference type="CDD" id="cd00075">
    <property type="entry name" value="HATPase"/>
    <property type="match status" value="1"/>
</dbReference>